<name>A0A098EQ23_9BACL</name>
<dbReference type="AlphaFoldDB" id="A0A098EQ23"/>
<organism evidence="2 3">
    <name type="scientific">Planococcus massiliensis</name>
    <dbReference type="NCBI Taxonomy" id="1499687"/>
    <lineage>
        <taxon>Bacteria</taxon>
        <taxon>Bacillati</taxon>
        <taxon>Bacillota</taxon>
        <taxon>Bacilli</taxon>
        <taxon>Bacillales</taxon>
        <taxon>Caryophanaceae</taxon>
        <taxon>Planococcus</taxon>
    </lineage>
</organism>
<sequence length="89" mass="9631">MKSLLVLLSGAVLVLSGCFYGEAKITETQAVEIVLDDHEGPIGKVQLVSVEHAKGRYVVEWENEANCASGKDFVNDQSGEIEMGEMTIC</sequence>
<proteinExistence type="predicted"/>
<dbReference type="OrthoDB" id="2428465at2"/>
<evidence type="ECO:0000313" key="2">
    <source>
        <dbReference type="EMBL" id="CEG23872.1"/>
    </source>
</evidence>
<dbReference type="PROSITE" id="PS51257">
    <property type="entry name" value="PROKAR_LIPOPROTEIN"/>
    <property type="match status" value="1"/>
</dbReference>
<gene>
    <name evidence="2" type="ORF">BN1080_02879</name>
</gene>
<feature type="signal peptide" evidence="1">
    <location>
        <begin position="1"/>
        <end position="23"/>
    </location>
</feature>
<keyword evidence="1" id="KW-0732">Signal</keyword>
<dbReference type="STRING" id="1499687.BN1080_02879"/>
<reference evidence="2 3" key="1">
    <citation type="submission" date="2014-09" db="EMBL/GenBank/DDBJ databases">
        <authorList>
            <person name="Urmite Genomes Urmite Genomes"/>
        </authorList>
    </citation>
    <scope>NUCLEOTIDE SEQUENCE [LARGE SCALE GENOMIC DNA]</scope>
    <source>
        <strain evidence="2 3">ES2</strain>
    </source>
</reference>
<dbReference type="Proteomes" id="UP000043699">
    <property type="component" value="Unassembled WGS sequence"/>
</dbReference>
<keyword evidence="3" id="KW-1185">Reference proteome</keyword>
<dbReference type="EMBL" id="CCXS01000001">
    <property type="protein sequence ID" value="CEG23872.1"/>
    <property type="molecule type" value="Genomic_DNA"/>
</dbReference>
<feature type="chain" id="PRO_5039212628" description="Lipoprotein" evidence="1">
    <location>
        <begin position="24"/>
        <end position="89"/>
    </location>
</feature>
<protein>
    <recommendedName>
        <fullName evidence="4">Lipoprotein</fullName>
    </recommendedName>
</protein>
<evidence type="ECO:0000256" key="1">
    <source>
        <dbReference type="SAM" id="SignalP"/>
    </source>
</evidence>
<evidence type="ECO:0008006" key="4">
    <source>
        <dbReference type="Google" id="ProtNLM"/>
    </source>
</evidence>
<dbReference type="RefSeq" id="WP_052652910.1">
    <property type="nucleotide sequence ID" value="NZ_CCXS01000001.1"/>
</dbReference>
<accession>A0A098EQ23</accession>
<evidence type="ECO:0000313" key="3">
    <source>
        <dbReference type="Proteomes" id="UP000043699"/>
    </source>
</evidence>